<name>A0AA88DNM0_FICCA</name>
<organism evidence="1 2">
    <name type="scientific">Ficus carica</name>
    <name type="common">Common fig</name>
    <dbReference type="NCBI Taxonomy" id="3494"/>
    <lineage>
        <taxon>Eukaryota</taxon>
        <taxon>Viridiplantae</taxon>
        <taxon>Streptophyta</taxon>
        <taxon>Embryophyta</taxon>
        <taxon>Tracheophyta</taxon>
        <taxon>Spermatophyta</taxon>
        <taxon>Magnoliopsida</taxon>
        <taxon>eudicotyledons</taxon>
        <taxon>Gunneridae</taxon>
        <taxon>Pentapetalae</taxon>
        <taxon>rosids</taxon>
        <taxon>fabids</taxon>
        <taxon>Rosales</taxon>
        <taxon>Moraceae</taxon>
        <taxon>Ficeae</taxon>
        <taxon>Ficus</taxon>
    </lineage>
</organism>
<evidence type="ECO:0000313" key="1">
    <source>
        <dbReference type="EMBL" id="GMN58697.1"/>
    </source>
</evidence>
<evidence type="ECO:0000313" key="2">
    <source>
        <dbReference type="Proteomes" id="UP001187192"/>
    </source>
</evidence>
<dbReference type="Proteomes" id="UP001187192">
    <property type="component" value="Unassembled WGS sequence"/>
</dbReference>
<proteinExistence type="predicted"/>
<gene>
    <name evidence="1" type="ORF">TIFTF001_027798</name>
</gene>
<keyword evidence="2" id="KW-1185">Reference proteome</keyword>
<dbReference type="AlphaFoldDB" id="A0AA88DNM0"/>
<sequence length="131" mass="13736">MADITDVDNSVTTAAMTEINVAPTDLTRDAGMSQRPGNYSTVATANFFPSGFQPTTAFTLYSLLHLTPSFYSVITPQGTTSVISNSIRMTGPSSIPTIPVTSTEVSIPTLPTYTVSPGTVLPQAFFGAPPT</sequence>
<comment type="caution">
    <text evidence="1">The sequence shown here is derived from an EMBL/GenBank/DDBJ whole genome shotgun (WGS) entry which is preliminary data.</text>
</comment>
<protein>
    <submittedName>
        <fullName evidence="1">Uncharacterized protein</fullName>
    </submittedName>
</protein>
<reference evidence="1" key="1">
    <citation type="submission" date="2023-07" db="EMBL/GenBank/DDBJ databases">
        <title>draft genome sequence of fig (Ficus carica).</title>
        <authorList>
            <person name="Takahashi T."/>
            <person name="Nishimura K."/>
        </authorList>
    </citation>
    <scope>NUCLEOTIDE SEQUENCE</scope>
</reference>
<accession>A0AA88DNM0</accession>
<dbReference type="EMBL" id="BTGU01000080">
    <property type="protein sequence ID" value="GMN58697.1"/>
    <property type="molecule type" value="Genomic_DNA"/>
</dbReference>